<dbReference type="GO" id="GO:0018189">
    <property type="term" value="P:pyrroloquinoline quinone biosynthetic process"/>
    <property type="evidence" value="ECO:0007669"/>
    <property type="project" value="UniProtKB-UniPathway"/>
</dbReference>
<evidence type="ECO:0000256" key="4">
    <source>
        <dbReference type="ARBA" id="ARBA00022448"/>
    </source>
</evidence>
<comment type="pathway">
    <text evidence="1">Cofactor biosynthesis; pyrroloquinoline quinone biosynthesis.</text>
</comment>
<dbReference type="PANTHER" id="PTHR42663:SF7">
    <property type="entry name" value="COENZYME PQQ SYNTHESIS PROTEIN B"/>
    <property type="match status" value="1"/>
</dbReference>
<name>A0A1J5SLP3_9ZZZZ</name>
<evidence type="ECO:0000313" key="7">
    <source>
        <dbReference type="EMBL" id="OIR00982.1"/>
    </source>
</evidence>
<dbReference type="SUPFAM" id="SSF56281">
    <property type="entry name" value="Metallo-hydrolase/oxidoreductase"/>
    <property type="match status" value="1"/>
</dbReference>
<evidence type="ECO:0000256" key="1">
    <source>
        <dbReference type="ARBA" id="ARBA00004886"/>
    </source>
</evidence>
<dbReference type="Pfam" id="PF12706">
    <property type="entry name" value="Lactamase_B_2"/>
    <property type="match status" value="1"/>
</dbReference>
<dbReference type="AlphaFoldDB" id="A0A1J5SLP3"/>
<dbReference type="EMBL" id="MLJW01000089">
    <property type="protein sequence ID" value="OIR00982.1"/>
    <property type="molecule type" value="Genomic_DNA"/>
</dbReference>
<gene>
    <name evidence="7" type="primary">pqqB_1</name>
    <name evidence="7" type="ORF">GALL_169460</name>
</gene>
<protein>
    <recommendedName>
        <fullName evidence="3">Coenzyme PQQ synthesis protein B</fullName>
    </recommendedName>
</protein>
<comment type="similarity">
    <text evidence="2">Belongs to the PqqB family.</text>
</comment>
<accession>A0A1J5SLP3</accession>
<proteinExistence type="inferred from homology"/>
<keyword evidence="5" id="KW-0884">PQQ biosynthesis</keyword>
<dbReference type="InterPro" id="IPR036866">
    <property type="entry name" value="RibonucZ/Hydroxyglut_hydro"/>
</dbReference>
<keyword evidence="4" id="KW-0813">Transport</keyword>
<dbReference type="HAMAP" id="MF_00653">
    <property type="entry name" value="PQQ_syn_PqqB"/>
    <property type="match status" value="1"/>
</dbReference>
<evidence type="ECO:0000259" key="6">
    <source>
        <dbReference type="Pfam" id="PF12706"/>
    </source>
</evidence>
<reference evidence="7" key="1">
    <citation type="submission" date="2016-10" db="EMBL/GenBank/DDBJ databases">
        <title>Sequence of Gallionella enrichment culture.</title>
        <authorList>
            <person name="Poehlein A."/>
            <person name="Muehling M."/>
            <person name="Daniel R."/>
        </authorList>
    </citation>
    <scope>NUCLEOTIDE SEQUENCE</scope>
</reference>
<organism evidence="7">
    <name type="scientific">mine drainage metagenome</name>
    <dbReference type="NCBI Taxonomy" id="410659"/>
    <lineage>
        <taxon>unclassified sequences</taxon>
        <taxon>metagenomes</taxon>
        <taxon>ecological metagenomes</taxon>
    </lineage>
</organism>
<dbReference type="Gene3D" id="3.60.15.10">
    <property type="entry name" value="Ribonuclease Z/Hydroxyacylglutathione hydrolase-like"/>
    <property type="match status" value="1"/>
</dbReference>
<evidence type="ECO:0000256" key="2">
    <source>
        <dbReference type="ARBA" id="ARBA00008481"/>
    </source>
</evidence>
<dbReference type="UniPathway" id="UPA00539"/>
<sequence>MHIHVLGAGAGGGFPQWNCNCFNCNGVRNGTIKATKRTQSSICVSSDGVNWVLFNASPDVLQQIQDFPALQPNRAIRDTGIQAIVLIDAQIDHTTGLYMLREGTVKREIYCTDMVYGDLTSGNQALNILGHYCGINHHAVPIDGKTSFTIPNVPNLKFTTVALKSAAPPYSPHRNNPQAGDTIGVLIEEISTGKKCWYSPGLESIESHLPELMNQADCIMVDGTFWTDTEMIDLGLMTKTARSIGHNPQSGANGMIEDLDKFGDVRKVLIHINNTNPILREDSAERAILNEHKIEVSYDGMDIIL</sequence>
<evidence type="ECO:0000256" key="3">
    <source>
        <dbReference type="ARBA" id="ARBA00015084"/>
    </source>
</evidence>
<dbReference type="CDD" id="cd16274">
    <property type="entry name" value="PQQB-like_MBL-fold"/>
    <property type="match status" value="1"/>
</dbReference>
<feature type="domain" description="Metallo-beta-lactamase" evidence="6">
    <location>
        <begin position="50"/>
        <end position="272"/>
    </location>
</feature>
<dbReference type="NCBIfam" id="TIGR02108">
    <property type="entry name" value="PQQ_syn_pqqB"/>
    <property type="match status" value="1"/>
</dbReference>
<dbReference type="InterPro" id="IPR011842">
    <property type="entry name" value="PQQ_synth_PqqB"/>
</dbReference>
<dbReference type="InterPro" id="IPR001279">
    <property type="entry name" value="Metallo-B-lactamas"/>
</dbReference>
<evidence type="ECO:0000256" key="5">
    <source>
        <dbReference type="ARBA" id="ARBA00022905"/>
    </source>
</evidence>
<dbReference type="PANTHER" id="PTHR42663">
    <property type="entry name" value="HYDROLASE C777.06C-RELATED-RELATED"/>
    <property type="match status" value="1"/>
</dbReference>
<comment type="caution">
    <text evidence="7">The sequence shown here is derived from an EMBL/GenBank/DDBJ whole genome shotgun (WGS) entry which is preliminary data.</text>
</comment>